<comment type="caution">
    <text evidence="24">The sequence shown here is derived from an EMBL/GenBank/DDBJ whole genome shotgun (WGS) entry which is preliminary data.</text>
</comment>
<keyword evidence="10 19" id="KW-0347">Helicase</keyword>
<keyword evidence="20" id="KW-0175">Coiled coil</keyword>
<reference evidence="24 25" key="1">
    <citation type="submission" date="2016-05" db="EMBL/GenBank/DDBJ databases">
        <title>Nuclear genome of Blastocystis sp. subtype 1 NandII.</title>
        <authorList>
            <person name="Gentekaki E."/>
            <person name="Curtis B."/>
            <person name="Stairs C."/>
            <person name="Eme L."/>
            <person name="Herman E."/>
            <person name="Klimes V."/>
            <person name="Arias M.C."/>
            <person name="Elias M."/>
            <person name="Hilliou F."/>
            <person name="Klute M."/>
            <person name="Malik S.-B."/>
            <person name="Pightling A."/>
            <person name="Rachubinski R."/>
            <person name="Salas D."/>
            <person name="Schlacht A."/>
            <person name="Suga H."/>
            <person name="Archibald J."/>
            <person name="Ball S.G."/>
            <person name="Clark G."/>
            <person name="Dacks J."/>
            <person name="Van Der Giezen M."/>
            <person name="Tsaousis A."/>
            <person name="Roger A."/>
        </authorList>
    </citation>
    <scope>NUCLEOTIDE SEQUENCE [LARGE SCALE GENOMIC DNA]</scope>
    <source>
        <strain evidence="25">ATCC 50177 / NandII</strain>
    </source>
</reference>
<dbReference type="GO" id="GO:0071932">
    <property type="term" value="P:replication fork reversal"/>
    <property type="evidence" value="ECO:0007669"/>
    <property type="project" value="TreeGrafter"/>
</dbReference>
<dbReference type="OrthoDB" id="204250at2759"/>
<dbReference type="InterPro" id="IPR045055">
    <property type="entry name" value="DNA2/NAM7-like"/>
</dbReference>
<keyword evidence="25" id="KW-1185">Reference proteome</keyword>
<name>A0A196SL46_BLAHN</name>
<feature type="domain" description="DNA2/NAM7 helicase helicase" evidence="22">
    <location>
        <begin position="910"/>
        <end position="976"/>
    </location>
</feature>
<dbReference type="Pfam" id="PF13086">
    <property type="entry name" value="AAA_11"/>
    <property type="match status" value="2"/>
</dbReference>
<evidence type="ECO:0000256" key="16">
    <source>
        <dbReference type="ARBA" id="ARBA00023242"/>
    </source>
</evidence>
<evidence type="ECO:0000256" key="8">
    <source>
        <dbReference type="ARBA" id="ARBA00022763"/>
    </source>
</evidence>
<evidence type="ECO:0000256" key="1">
    <source>
        <dbReference type="ARBA" id="ARBA00001966"/>
    </source>
</evidence>
<keyword evidence="5 19" id="KW-0540">Nuclease</keyword>
<dbReference type="GO" id="GO:0017108">
    <property type="term" value="F:5'-flap endonuclease activity"/>
    <property type="evidence" value="ECO:0007669"/>
    <property type="project" value="UniProtKB-UniRule"/>
</dbReference>
<protein>
    <recommendedName>
        <fullName evidence="19">DNA replication ATP-dependent helicase/nuclease</fullName>
        <ecNumber evidence="19">3.1.-.-</ecNumber>
        <ecNumber evidence="19">3.6.4.12</ecNumber>
    </recommendedName>
</protein>
<evidence type="ECO:0000256" key="6">
    <source>
        <dbReference type="ARBA" id="ARBA00022723"/>
    </source>
</evidence>
<keyword evidence="19" id="KW-0158">Chromosome</keyword>
<keyword evidence="17 19" id="KW-0511">Multifunctional enzyme</keyword>
<dbReference type="Gene3D" id="3.40.50.300">
    <property type="entry name" value="P-loop containing nucleotide triphosphate hydrolases"/>
    <property type="match status" value="3"/>
</dbReference>
<feature type="coiled-coil region" evidence="20">
    <location>
        <begin position="441"/>
        <end position="471"/>
    </location>
</feature>
<evidence type="ECO:0000259" key="22">
    <source>
        <dbReference type="Pfam" id="PF13086"/>
    </source>
</evidence>
<organism evidence="24 25">
    <name type="scientific">Blastocystis sp. subtype 1 (strain ATCC 50177 / NandII)</name>
    <dbReference type="NCBI Taxonomy" id="478820"/>
    <lineage>
        <taxon>Eukaryota</taxon>
        <taxon>Sar</taxon>
        <taxon>Stramenopiles</taxon>
        <taxon>Bigyra</taxon>
        <taxon>Opalozoa</taxon>
        <taxon>Opalinata</taxon>
        <taxon>Blastocystidae</taxon>
        <taxon>Blastocystis</taxon>
    </lineage>
</organism>
<evidence type="ECO:0000259" key="21">
    <source>
        <dbReference type="Pfam" id="PF08696"/>
    </source>
</evidence>
<keyword evidence="4 19" id="KW-0235">DNA replication</keyword>
<feature type="domain" description="DNA2/NAM7 helicase helicase" evidence="22">
    <location>
        <begin position="809"/>
        <end position="902"/>
    </location>
</feature>
<keyword evidence="8 19" id="KW-0227">DNA damage</keyword>
<evidence type="ECO:0000256" key="5">
    <source>
        <dbReference type="ARBA" id="ARBA00022722"/>
    </source>
</evidence>
<evidence type="ECO:0000256" key="12">
    <source>
        <dbReference type="ARBA" id="ARBA00023004"/>
    </source>
</evidence>
<evidence type="ECO:0000256" key="17">
    <source>
        <dbReference type="ARBA" id="ARBA00023268"/>
    </source>
</evidence>
<keyword evidence="7 19" id="KW-0547">Nucleotide-binding</keyword>
<evidence type="ECO:0000256" key="2">
    <source>
        <dbReference type="ARBA" id="ARBA00007913"/>
    </source>
</evidence>
<dbReference type="AlphaFoldDB" id="A0A196SL46"/>
<comment type="subcellular location">
    <subcellularLocation>
        <location evidence="19">Nucleus</location>
    </subcellularLocation>
    <subcellularLocation>
        <location evidence="19">Chromosome</location>
    </subcellularLocation>
</comment>
<dbReference type="GO" id="GO:0003677">
    <property type="term" value="F:DNA binding"/>
    <property type="evidence" value="ECO:0007669"/>
    <property type="project" value="UniProtKB-UniRule"/>
</dbReference>
<evidence type="ECO:0000256" key="4">
    <source>
        <dbReference type="ARBA" id="ARBA00022705"/>
    </source>
</evidence>
<dbReference type="InterPro" id="IPR041677">
    <property type="entry name" value="DNA2/NAM7_AAA_11"/>
</dbReference>
<dbReference type="PANTHER" id="PTHR10887:SF433">
    <property type="entry name" value="DNA REPLICATION ATP-DEPENDENT HELICASE_NUCLEASE DNA2"/>
    <property type="match status" value="1"/>
</dbReference>
<dbReference type="InterPro" id="IPR041679">
    <property type="entry name" value="DNA2/NAM7-like_C"/>
</dbReference>
<evidence type="ECO:0000256" key="13">
    <source>
        <dbReference type="ARBA" id="ARBA00023014"/>
    </source>
</evidence>
<evidence type="ECO:0000256" key="14">
    <source>
        <dbReference type="ARBA" id="ARBA00023125"/>
    </source>
</evidence>
<dbReference type="EC" id="3.1.-.-" evidence="19"/>
<keyword evidence="9 19" id="KW-0378">Hydrolase</keyword>
<keyword evidence="11 19" id="KW-0067">ATP-binding</keyword>
<keyword evidence="15 19" id="KW-0234">DNA repair</keyword>
<keyword evidence="3 19" id="KW-0004">4Fe-4S</keyword>
<dbReference type="GO" id="GO:0006281">
    <property type="term" value="P:DNA repair"/>
    <property type="evidence" value="ECO:0007669"/>
    <property type="project" value="UniProtKB-KW"/>
</dbReference>
<comment type="catalytic activity">
    <reaction evidence="18 19">
        <text>ATP + H2O = ADP + phosphate + H(+)</text>
        <dbReference type="Rhea" id="RHEA:13065"/>
        <dbReference type="ChEBI" id="CHEBI:15377"/>
        <dbReference type="ChEBI" id="CHEBI:15378"/>
        <dbReference type="ChEBI" id="CHEBI:30616"/>
        <dbReference type="ChEBI" id="CHEBI:43474"/>
        <dbReference type="ChEBI" id="CHEBI:456216"/>
        <dbReference type="EC" id="3.6.4.12"/>
    </reaction>
</comment>
<evidence type="ECO:0000256" key="9">
    <source>
        <dbReference type="ARBA" id="ARBA00022801"/>
    </source>
</evidence>
<evidence type="ECO:0000256" key="19">
    <source>
        <dbReference type="RuleBase" id="RU367041"/>
    </source>
</evidence>
<dbReference type="InterPro" id="IPR047187">
    <property type="entry name" value="SF1_C_Upf1"/>
</dbReference>
<evidence type="ECO:0000256" key="20">
    <source>
        <dbReference type="SAM" id="Coils"/>
    </source>
</evidence>
<evidence type="ECO:0000256" key="3">
    <source>
        <dbReference type="ARBA" id="ARBA00022485"/>
    </source>
</evidence>
<dbReference type="GO" id="GO:0017116">
    <property type="term" value="F:single-stranded DNA helicase activity"/>
    <property type="evidence" value="ECO:0007669"/>
    <property type="project" value="UniProtKB-UniRule"/>
</dbReference>
<sequence length="1233" mass="139244">MDDLFDGIDFSAIDAMEKDAMEETSETKRICLTPTLPRRPTMVYGKVREVNQRMHSEEPNDYDVVIRLAVFIPGQKAYLDTAVVKAEEDEEFEVVLQDEWKTTMVQSDDRVNVVLFTPSTRPNHACVSNKNDNYLIVFPDVLFTATSIASSYCCLRRSLLSNFIRSYQESKYSLFGRIRHDLFEYASSLIHQREIVTSSPQARTARLVQTLHTKILGLLKDNIEPFYANSIDIREVYEGLHASIPGIIQWFYLCFQSISHQNDSGVQLRFDQKEVSIEAIEATEETLWCPEWGLKGVLDTVCDVQWNGQKRKIPVEIKTGSEDPISHTVQLLLYSVILAQFNEEMEFPLIHNGTFSGCLIYLKSDSFALPERREDECYEEIKNELTAGKRGPYISQLLLAVKKKADAVTHHLSTASALQIREKPMKTDHCRSMLIRRNLLASYAEKEKRRVKKQIQQLENKECEIEDLFETPILPAVCSNSFYCEKCPTLSFCALLSRMPRSASEDGIEPVSNPVIQRVSEEIAESSLQYFTRWFSLIQIERAVASRQNHDCFWRMSSMKRQNDGETALQAKLLFTEDCSRFKSHHRHTFSDVCVPCCGFRGSFCCFELIPSTPSPEQAALRARLLTAFAESDSVIISTRDGRWAIGYATVTAVLTGDNLPSFQSQAELPSLSDAVSSDPRVWLFVSSSSFTLPYHHSPLHQFFRIDKYKSIDTSLIAVNNLAAFAAHIQASASTAPSQDTFFSQRGVDLNQNNTQMTYPALKRLREILIEGKPPRMACHYRSMEALLNDCPNTHSSLLRAVRALVSRCNADQTAAILHCFNSEDVAIVQGLPGTGKTTIITIIVLISVLKNQRVLLSSHTHTAIDNVLIKLLPYHLPILRLGDYSRLHPSVRQFHLSQRWSGSFDEYVSIMNDSLIVGATVYTSVAQFPRGVVFDRCIIDEAGQITEPSTLQVMLLSHKTLLVGDSMQLPPLVQSNNLIDGGLSESLLSRLEKAFPECAARLCIQYRMNKGIMALTNHLIYNHCLSSASTQLDSAVLTLSLPPSIPNWVATTLLPQHYVVFVNTDSCWGEKNHEIPSAVSSSHQNPFEAKIVENLVTQMVAGEMECADIGVISPYSAQVACLSTCLWKYCKLHKPHGRQRDSCFLEVSTVDRFQGRDKDCIIISLVRSNVEQNIGVLLKDWRRINVAFTRAKKKLILIGSESTFQNSAIWMKCMKYLHRECVVVNVREEDVC</sequence>
<keyword evidence="14 19" id="KW-0238">DNA-binding</keyword>
<evidence type="ECO:0000256" key="7">
    <source>
        <dbReference type="ARBA" id="ARBA00022741"/>
    </source>
</evidence>
<dbReference type="InterPro" id="IPR027417">
    <property type="entry name" value="P-loop_NTPase"/>
</dbReference>
<evidence type="ECO:0000313" key="24">
    <source>
        <dbReference type="EMBL" id="OAO16922.1"/>
    </source>
</evidence>
<comment type="function">
    <text evidence="19">Key enzyme involved in DNA replication and DNA repair. Involved in Okazaki fragments processing by cleaving long flaps that escape FEN1: flaps that are longer than 27 nucleotides are coated by replication protein A complex (RPA), leading to recruit DNA2 which cleaves the flap until it is too short to bind RPA and becomes a substrate for FEN1. Also involved in 5'-end resection of DNA during double-strand break (DSB) repair by mediating the cleavage of 5'-ssDNA.</text>
</comment>
<dbReference type="GO" id="GO:0046872">
    <property type="term" value="F:metal ion binding"/>
    <property type="evidence" value="ECO:0007669"/>
    <property type="project" value="UniProtKB-UniRule"/>
</dbReference>
<keyword evidence="16 19" id="KW-0539">Nucleus</keyword>
<dbReference type="Gene3D" id="3.90.320.10">
    <property type="match status" value="1"/>
</dbReference>
<dbReference type="SUPFAM" id="SSF52540">
    <property type="entry name" value="P-loop containing nucleoside triphosphate hydrolases"/>
    <property type="match status" value="1"/>
</dbReference>
<evidence type="ECO:0000256" key="15">
    <source>
        <dbReference type="ARBA" id="ARBA00023204"/>
    </source>
</evidence>
<evidence type="ECO:0000256" key="10">
    <source>
        <dbReference type="ARBA" id="ARBA00022806"/>
    </source>
</evidence>
<dbReference type="Pfam" id="PF08696">
    <property type="entry name" value="Dna2"/>
    <property type="match status" value="1"/>
</dbReference>
<evidence type="ECO:0000313" key="25">
    <source>
        <dbReference type="Proteomes" id="UP000078348"/>
    </source>
</evidence>
<dbReference type="GO" id="GO:0033567">
    <property type="term" value="P:DNA replication, Okazaki fragment processing"/>
    <property type="evidence" value="ECO:0007669"/>
    <property type="project" value="UniProtKB-UniRule"/>
</dbReference>
<evidence type="ECO:0000259" key="23">
    <source>
        <dbReference type="Pfam" id="PF13087"/>
    </source>
</evidence>
<keyword evidence="12 19" id="KW-0408">Iron</keyword>
<accession>A0A196SL46</accession>
<gene>
    <name evidence="24" type="ORF">AV274_1366</name>
</gene>
<comment type="similarity">
    <text evidence="2 19">Belongs to the DNA2/NAM7 helicase family.</text>
</comment>
<feature type="domain" description="DNA replication factor Dna2 N-terminal" evidence="21">
    <location>
        <begin position="87"/>
        <end position="302"/>
    </location>
</feature>
<feature type="domain" description="DNA2/NAM7 helicase-like C-terminal" evidence="23">
    <location>
        <begin position="984"/>
        <end position="1202"/>
    </location>
</feature>
<keyword evidence="13 19" id="KW-0411">Iron-sulfur</keyword>
<dbReference type="PANTHER" id="PTHR10887">
    <property type="entry name" value="DNA2/NAM7 HELICASE FAMILY"/>
    <property type="match status" value="1"/>
</dbReference>
<dbReference type="STRING" id="478820.A0A196SL46"/>
<evidence type="ECO:0000256" key="11">
    <source>
        <dbReference type="ARBA" id="ARBA00022840"/>
    </source>
</evidence>
<proteinExistence type="inferred from homology"/>
<dbReference type="GO" id="GO:0016887">
    <property type="term" value="F:ATP hydrolysis activity"/>
    <property type="evidence" value="ECO:0007669"/>
    <property type="project" value="RHEA"/>
</dbReference>
<comment type="cofactor">
    <cofactor evidence="1">
        <name>[4Fe-4S] cluster</name>
        <dbReference type="ChEBI" id="CHEBI:49883"/>
    </cofactor>
</comment>
<keyword evidence="6 19" id="KW-0479">Metal-binding</keyword>
<dbReference type="GO" id="GO:0005694">
    <property type="term" value="C:chromosome"/>
    <property type="evidence" value="ECO:0007669"/>
    <property type="project" value="UniProtKB-SubCell"/>
</dbReference>
<evidence type="ECO:0000256" key="18">
    <source>
        <dbReference type="ARBA" id="ARBA00047995"/>
    </source>
</evidence>
<dbReference type="InterPro" id="IPR011604">
    <property type="entry name" value="PDDEXK-like_dom_sf"/>
</dbReference>
<dbReference type="Pfam" id="PF13087">
    <property type="entry name" value="AAA_12"/>
    <property type="match status" value="1"/>
</dbReference>
<dbReference type="InterPro" id="IPR014808">
    <property type="entry name" value="DNA_replication_fac_Dna2_N"/>
</dbReference>
<dbReference type="GO" id="GO:0005524">
    <property type="term" value="F:ATP binding"/>
    <property type="evidence" value="ECO:0007669"/>
    <property type="project" value="UniProtKB-UniRule"/>
</dbReference>
<dbReference type="CDD" id="cd18808">
    <property type="entry name" value="SF1_C_Upf1"/>
    <property type="match status" value="1"/>
</dbReference>
<dbReference type="GO" id="GO:0005737">
    <property type="term" value="C:cytoplasm"/>
    <property type="evidence" value="ECO:0007669"/>
    <property type="project" value="TreeGrafter"/>
</dbReference>
<dbReference type="GO" id="GO:0005634">
    <property type="term" value="C:nucleus"/>
    <property type="evidence" value="ECO:0007669"/>
    <property type="project" value="UniProtKB-SubCell"/>
</dbReference>
<dbReference type="EC" id="3.6.4.12" evidence="19"/>
<dbReference type="EMBL" id="LXWW01000054">
    <property type="protein sequence ID" value="OAO16922.1"/>
    <property type="molecule type" value="Genomic_DNA"/>
</dbReference>
<dbReference type="GO" id="GO:0051539">
    <property type="term" value="F:4 iron, 4 sulfur cluster binding"/>
    <property type="evidence" value="ECO:0007669"/>
    <property type="project" value="UniProtKB-UniRule"/>
</dbReference>
<dbReference type="Proteomes" id="UP000078348">
    <property type="component" value="Unassembled WGS sequence"/>
</dbReference>